<proteinExistence type="predicted"/>
<gene>
    <name evidence="1" type="ORF">PZA18_23820</name>
</gene>
<evidence type="ECO:0000313" key="1">
    <source>
        <dbReference type="EMBL" id="MDK2127071.1"/>
    </source>
</evidence>
<sequence>GRAVGGGFADEATGRVVVVVADEARFAVGSEAVGGPLRLVGRRLQADVAGADFGLVPGGNVFALRQPVAQGLVVVAVEDAINGLFFDQPADRVVAEAVGGAVGVDLCALAGRRERISFLMKSIKNRRFTNIWHKNKLFHLIFGANSNTRSRI</sequence>
<dbReference type="Proteomes" id="UP001172778">
    <property type="component" value="Unassembled WGS sequence"/>
</dbReference>
<comment type="caution">
    <text evidence="1">The sequence shown here is derived from an EMBL/GenBank/DDBJ whole genome shotgun (WGS) entry which is preliminary data.</text>
</comment>
<organism evidence="1 2">
    <name type="scientific">Parachitinimonas caeni</name>
    <dbReference type="NCBI Taxonomy" id="3031301"/>
    <lineage>
        <taxon>Bacteria</taxon>
        <taxon>Pseudomonadati</taxon>
        <taxon>Pseudomonadota</taxon>
        <taxon>Betaproteobacteria</taxon>
        <taxon>Neisseriales</taxon>
        <taxon>Chitinibacteraceae</taxon>
        <taxon>Parachitinimonas</taxon>
    </lineage>
</organism>
<keyword evidence="2" id="KW-1185">Reference proteome</keyword>
<accession>A0ABT7E422</accession>
<evidence type="ECO:0000313" key="2">
    <source>
        <dbReference type="Proteomes" id="UP001172778"/>
    </source>
</evidence>
<dbReference type="RefSeq" id="WP_284103387.1">
    <property type="nucleotide sequence ID" value="NZ_JARRAF010000113.1"/>
</dbReference>
<reference evidence="1" key="1">
    <citation type="submission" date="2023-03" db="EMBL/GenBank/DDBJ databases">
        <title>Chitinimonas shenzhenensis gen. nov., sp. nov., a novel member of family Burkholderiaceae isolated from activated sludge collected in Shen Zhen, China.</title>
        <authorList>
            <person name="Wang X."/>
        </authorList>
    </citation>
    <scope>NUCLEOTIDE SEQUENCE</scope>
    <source>
        <strain evidence="1">DQS-5</strain>
    </source>
</reference>
<name>A0ABT7E422_9NEIS</name>
<feature type="non-terminal residue" evidence="1">
    <location>
        <position position="1"/>
    </location>
</feature>
<dbReference type="EMBL" id="JARRAF010000113">
    <property type="protein sequence ID" value="MDK2127071.1"/>
    <property type="molecule type" value="Genomic_DNA"/>
</dbReference>
<protein>
    <submittedName>
        <fullName evidence="1">Uncharacterized protein</fullName>
    </submittedName>
</protein>